<evidence type="ECO:0000259" key="5">
    <source>
        <dbReference type="PROSITE" id="PS50943"/>
    </source>
</evidence>
<dbReference type="PANTHER" id="PTHR36511">
    <property type="entry name" value="MERR FAMILY BACTERIAL REGULATORY PROTEIN"/>
    <property type="match status" value="1"/>
</dbReference>
<name>A0A437P6C3_9HYPH</name>
<keyword evidence="1" id="KW-0805">Transcription regulation</keyword>
<keyword evidence="2" id="KW-0238">DNA-binding</keyword>
<dbReference type="CDD" id="cd00093">
    <property type="entry name" value="HTH_XRE"/>
    <property type="match status" value="1"/>
</dbReference>
<evidence type="ECO:0000256" key="1">
    <source>
        <dbReference type="ARBA" id="ARBA00023015"/>
    </source>
</evidence>
<dbReference type="Pfam" id="PF01381">
    <property type="entry name" value="HTH_3"/>
    <property type="match status" value="1"/>
</dbReference>
<reference evidence="6 7" key="1">
    <citation type="submission" date="2019-01" db="EMBL/GenBank/DDBJ databases">
        <authorList>
            <person name="Chen W.-M."/>
        </authorList>
    </citation>
    <scope>NUCLEOTIDE SEQUENCE [LARGE SCALE GENOMIC DNA]</scope>
    <source>
        <strain evidence="6 7">TER-1</strain>
    </source>
</reference>
<dbReference type="InterPro" id="IPR010982">
    <property type="entry name" value="Lambda_DNA-bd_dom_sf"/>
</dbReference>
<accession>A0A437P6C3</accession>
<dbReference type="PANTHER" id="PTHR36511:SF4">
    <property type="entry name" value="ANTITOXIN MQSA"/>
    <property type="match status" value="1"/>
</dbReference>
<dbReference type="OrthoDB" id="461984at2"/>
<feature type="domain" description="HTH cro/C1-type" evidence="5">
    <location>
        <begin position="53"/>
        <end position="107"/>
    </location>
</feature>
<dbReference type="EMBL" id="SACP01000011">
    <property type="protein sequence ID" value="RVU17819.1"/>
    <property type="molecule type" value="Genomic_DNA"/>
</dbReference>
<gene>
    <name evidence="6" type="ORF">EOE48_13150</name>
</gene>
<dbReference type="GO" id="GO:0003677">
    <property type="term" value="F:DNA binding"/>
    <property type="evidence" value="ECO:0007669"/>
    <property type="project" value="UniProtKB-KW"/>
</dbReference>
<keyword evidence="7" id="KW-1185">Reference proteome</keyword>
<evidence type="ECO:0000256" key="4">
    <source>
        <dbReference type="SAM" id="MobiDB-lite"/>
    </source>
</evidence>
<comment type="caution">
    <text evidence="6">The sequence shown here is derived from an EMBL/GenBank/DDBJ whole genome shotgun (WGS) entry which is preliminary data.</text>
</comment>
<dbReference type="SMART" id="SM00530">
    <property type="entry name" value="HTH_XRE"/>
    <property type="match status" value="1"/>
</dbReference>
<dbReference type="PROSITE" id="PS50943">
    <property type="entry name" value="HTH_CROC1"/>
    <property type="match status" value="1"/>
</dbReference>
<evidence type="ECO:0000313" key="7">
    <source>
        <dbReference type="Proteomes" id="UP000286997"/>
    </source>
</evidence>
<dbReference type="RefSeq" id="WP_127729685.1">
    <property type="nucleotide sequence ID" value="NZ_SACP01000011.1"/>
</dbReference>
<proteinExistence type="predicted"/>
<evidence type="ECO:0000313" key="6">
    <source>
        <dbReference type="EMBL" id="RVU17819.1"/>
    </source>
</evidence>
<dbReference type="InterPro" id="IPR052359">
    <property type="entry name" value="HTH-type_reg/antitoxin"/>
</dbReference>
<dbReference type="InterPro" id="IPR001387">
    <property type="entry name" value="Cro/C1-type_HTH"/>
</dbReference>
<evidence type="ECO:0000256" key="3">
    <source>
        <dbReference type="ARBA" id="ARBA00023163"/>
    </source>
</evidence>
<feature type="region of interest" description="Disordered" evidence="4">
    <location>
        <begin position="26"/>
        <end position="48"/>
    </location>
</feature>
<evidence type="ECO:0000256" key="2">
    <source>
        <dbReference type="ARBA" id="ARBA00023125"/>
    </source>
</evidence>
<protein>
    <submittedName>
        <fullName evidence="6">Helix-turn-helix domain-containing protein</fullName>
    </submittedName>
</protein>
<dbReference type="SUPFAM" id="SSF47413">
    <property type="entry name" value="lambda repressor-like DNA-binding domains"/>
    <property type="match status" value="1"/>
</dbReference>
<dbReference type="Proteomes" id="UP000286997">
    <property type="component" value="Unassembled WGS sequence"/>
</dbReference>
<organism evidence="6 7">
    <name type="scientific">Methylobacterium oryzihabitans</name>
    <dbReference type="NCBI Taxonomy" id="2499852"/>
    <lineage>
        <taxon>Bacteria</taxon>
        <taxon>Pseudomonadati</taxon>
        <taxon>Pseudomonadota</taxon>
        <taxon>Alphaproteobacteria</taxon>
        <taxon>Hyphomicrobiales</taxon>
        <taxon>Methylobacteriaceae</taxon>
        <taxon>Methylobacterium</taxon>
    </lineage>
</organism>
<keyword evidence="3" id="KW-0804">Transcription</keyword>
<sequence>MARLSLERLKAAPPVVDRAKIAATTEEDIRRQMVEDGEDPDAEPSGYRPAVSVTALRERLSMTQAVFARAIGVPVATVRNWEQGRKEPDPAARSLLTIIDREPEAALRALGAAS</sequence>
<dbReference type="Gene3D" id="1.10.260.40">
    <property type="entry name" value="lambda repressor-like DNA-binding domains"/>
    <property type="match status" value="1"/>
</dbReference>
<dbReference type="AlphaFoldDB" id="A0A437P6C3"/>